<comment type="caution">
    <text evidence="4">The sequence shown here is derived from an EMBL/GenBank/DDBJ whole genome shotgun (WGS) entry which is preliminary data.</text>
</comment>
<dbReference type="InterPro" id="IPR051168">
    <property type="entry name" value="AASS"/>
</dbReference>
<feature type="domain" description="Saccharopine dehydrogenase NADP binding" evidence="2">
    <location>
        <begin position="4"/>
        <end position="117"/>
    </location>
</feature>
<dbReference type="InterPro" id="IPR032095">
    <property type="entry name" value="Sacchrp_dh-like_C"/>
</dbReference>
<dbReference type="PANTHER" id="PTHR11133:SF22">
    <property type="entry name" value="ALPHA-AMINOADIPIC SEMIALDEHYDE SYNTHASE, MITOCHONDRIAL"/>
    <property type="match status" value="1"/>
</dbReference>
<evidence type="ECO:0000256" key="1">
    <source>
        <dbReference type="ARBA" id="ARBA00023002"/>
    </source>
</evidence>
<dbReference type="SUPFAM" id="SSF51735">
    <property type="entry name" value="NAD(P)-binding Rossmann-fold domains"/>
    <property type="match status" value="1"/>
</dbReference>
<proteinExistence type="predicted"/>
<evidence type="ECO:0000313" key="5">
    <source>
        <dbReference type="Proteomes" id="UP001474120"/>
    </source>
</evidence>
<protein>
    <submittedName>
        <fullName evidence="4">Saccharopine dehydrogenase C-terminal domain-containing protein</fullName>
    </submittedName>
</protein>
<dbReference type="InterPro" id="IPR005097">
    <property type="entry name" value="Sacchrp_dh_NADP-bd"/>
</dbReference>
<dbReference type="PANTHER" id="PTHR11133">
    <property type="entry name" value="SACCHAROPINE DEHYDROGENASE"/>
    <property type="match status" value="1"/>
</dbReference>
<name>A0ABU9L1W5_9FLAO</name>
<dbReference type="Proteomes" id="UP001474120">
    <property type="component" value="Unassembled WGS sequence"/>
</dbReference>
<dbReference type="Gene3D" id="3.30.360.10">
    <property type="entry name" value="Dihydrodipicolinate Reductase, domain 2"/>
    <property type="match status" value="1"/>
</dbReference>
<evidence type="ECO:0000313" key="4">
    <source>
        <dbReference type="EMBL" id="MEL4455654.1"/>
    </source>
</evidence>
<dbReference type="EMBL" id="JBCDNA010000001">
    <property type="protein sequence ID" value="MEL4455654.1"/>
    <property type="molecule type" value="Genomic_DNA"/>
</dbReference>
<dbReference type="RefSeq" id="WP_342159529.1">
    <property type="nucleotide sequence ID" value="NZ_JBCDNA010000001.1"/>
</dbReference>
<dbReference type="InterPro" id="IPR036291">
    <property type="entry name" value="NAD(P)-bd_dom_sf"/>
</dbReference>
<organism evidence="4 5">
    <name type="scientific">Lutimonas vermicola</name>
    <dbReference type="NCBI Taxonomy" id="414288"/>
    <lineage>
        <taxon>Bacteria</taxon>
        <taxon>Pseudomonadati</taxon>
        <taxon>Bacteroidota</taxon>
        <taxon>Flavobacteriia</taxon>
        <taxon>Flavobacteriales</taxon>
        <taxon>Flavobacteriaceae</taxon>
        <taxon>Lutimonas</taxon>
    </lineage>
</organism>
<dbReference type="Gene3D" id="3.40.50.720">
    <property type="entry name" value="NAD(P)-binding Rossmann-like Domain"/>
    <property type="match status" value="1"/>
</dbReference>
<feature type="domain" description="Saccharopine dehydrogenase-like C-terminal" evidence="3">
    <location>
        <begin position="121"/>
        <end position="368"/>
    </location>
</feature>
<dbReference type="SUPFAM" id="SSF55347">
    <property type="entry name" value="Glyceraldehyde-3-phosphate dehydrogenase-like, C-terminal domain"/>
    <property type="match status" value="1"/>
</dbReference>
<dbReference type="Pfam" id="PF03435">
    <property type="entry name" value="Sacchrp_dh_NADP"/>
    <property type="match status" value="1"/>
</dbReference>
<keyword evidence="1" id="KW-0560">Oxidoreductase</keyword>
<dbReference type="Pfam" id="PF16653">
    <property type="entry name" value="Sacchrp_dh_C"/>
    <property type="match status" value="1"/>
</dbReference>
<reference evidence="4 5" key="1">
    <citation type="submission" date="2024-04" db="EMBL/GenBank/DDBJ databases">
        <title>whole genome sequencing of Lutimonas vermicola strain IMCC1616.</title>
        <authorList>
            <person name="Bae S.S."/>
        </authorList>
    </citation>
    <scope>NUCLEOTIDE SEQUENCE [LARGE SCALE GENOMIC DNA]</scope>
    <source>
        <strain evidence="4 5">IMCC1616</strain>
    </source>
</reference>
<sequence length="380" mass="42704">MSKVIVIGAGMVGSAMAIDMAKKHEVTLTDISLSVLKNVKTEHKELQILTLDVTDKDTLQKTVKEFDLVICAVPGFLGFSTLRAIIEAGKNVIDISFFSENSLELDALAKQKNVTAIVDCGVAPGMDNIILGHYNEIMKLSDFECLVGGLPKEKKWPFSYKAPFSPIDVIEEYTRPARYVENGHKVVREALTDCDYVQFEKLGTLESFNSDGLRSIIDTMPHIPNMKEKTLRYPGHVEYVRALKESGFFSTDEIQVNGVGVRPLDFTSKILFNEWKLEKNEEEITVMRITLKGENANGQTEEITYDLHDEYCHKTRTSSMARTTGYTATAAANLFLDGLFSEKGVFPPELVGKHEACFKYFLNYLKDRDIHYIKTAKILS</sequence>
<accession>A0ABU9L1W5</accession>
<gene>
    <name evidence="4" type="ORF">AABB81_07080</name>
</gene>
<evidence type="ECO:0000259" key="2">
    <source>
        <dbReference type="Pfam" id="PF03435"/>
    </source>
</evidence>
<evidence type="ECO:0000259" key="3">
    <source>
        <dbReference type="Pfam" id="PF16653"/>
    </source>
</evidence>
<keyword evidence="5" id="KW-1185">Reference proteome</keyword>